<name>A0ABZ0SG90_9GAMM</name>
<gene>
    <name evidence="1" type="ORF">Thiowin_04451</name>
</gene>
<proteinExistence type="predicted"/>
<sequence>MNVRGSTRGSWSVTKAVDVFGVAAFQASEVPVELSCTQEAHGRPGRTGAKSVRGLLTLGRMDGASLAR</sequence>
<accession>A0ABZ0SG90</accession>
<reference evidence="1 2" key="1">
    <citation type="journal article" date="2023" name="Microorganisms">
        <title>Thiorhodovibrio frisius and Trv. litoralis spp. nov., Two Novel Members from a Clade of Fastidious Purple Sulfur Bacteria That Exhibit Unique Red-Shifted Light-Harvesting Capabilities.</title>
        <authorList>
            <person name="Methner A."/>
            <person name="Kuzyk S.B."/>
            <person name="Petersen J."/>
            <person name="Bauer S."/>
            <person name="Brinkmann H."/>
            <person name="Sichau K."/>
            <person name="Wanner G."/>
            <person name="Wolf J."/>
            <person name="Neumann-Schaal M."/>
            <person name="Henke P."/>
            <person name="Tank M."/>
            <person name="Sproer C."/>
            <person name="Bunk B."/>
            <person name="Overmann J."/>
        </authorList>
    </citation>
    <scope>NUCLEOTIDE SEQUENCE [LARGE SCALE GENOMIC DNA]</scope>
    <source>
        <strain evidence="1 2">DSM 6702</strain>
    </source>
</reference>
<dbReference type="EMBL" id="CP121472">
    <property type="protein sequence ID" value="WPL19334.1"/>
    <property type="molecule type" value="Genomic_DNA"/>
</dbReference>
<organism evidence="1 2">
    <name type="scientific">Thiorhodovibrio winogradskyi</name>
    <dbReference type="NCBI Taxonomy" id="77007"/>
    <lineage>
        <taxon>Bacteria</taxon>
        <taxon>Pseudomonadati</taxon>
        <taxon>Pseudomonadota</taxon>
        <taxon>Gammaproteobacteria</taxon>
        <taxon>Chromatiales</taxon>
        <taxon>Chromatiaceae</taxon>
        <taxon>Thiorhodovibrio</taxon>
    </lineage>
</organism>
<evidence type="ECO:0000313" key="2">
    <source>
        <dbReference type="Proteomes" id="UP001432180"/>
    </source>
</evidence>
<protein>
    <submittedName>
        <fullName evidence="1">Uncharacterized protein</fullName>
    </submittedName>
</protein>
<evidence type="ECO:0000313" key="1">
    <source>
        <dbReference type="EMBL" id="WPL19334.1"/>
    </source>
</evidence>
<dbReference type="Proteomes" id="UP001432180">
    <property type="component" value="Chromosome"/>
</dbReference>
<keyword evidence="2" id="KW-1185">Reference proteome</keyword>